<evidence type="ECO:0000313" key="3">
    <source>
        <dbReference type="Proteomes" id="UP000663831"/>
    </source>
</evidence>
<dbReference type="AlphaFoldDB" id="A0A8H2WQ31"/>
<feature type="compositionally biased region" description="Polar residues" evidence="1">
    <location>
        <begin position="445"/>
        <end position="455"/>
    </location>
</feature>
<feature type="region of interest" description="Disordered" evidence="1">
    <location>
        <begin position="347"/>
        <end position="470"/>
    </location>
</feature>
<name>A0A8H2WQ31_9AGAM</name>
<sequence length="470" mass="52760">MFFGTISIVYRYGVRGMATKASKHPNNFKPRAPSAPELASLAPEPVCSLQQSRVKRGTIRPILNHEPIKSGARIDPTHPAAALSDKSFRAPYATQDYFSARAYPNAMLKRLGVVIQPNGRFKPRPPPEREFPIFKQKRIKFAKTYVVPIKSTHKSGVVRVRLKRKLNEAIRLVVTRGADADHQTNKLTFKPSDALESKWLLRDWYYVFYPRIPIYHAPWPSLIQAVRESLLAVLKQGRDMDMRWNLEIADREAKAMVRLSRREMRRARMWRRQDQETVSRGHLSEDVGIRWKLEGTGAKKRLVGKMKPSADNRGVKVLRAPSRSAFQHGNAANSSAGLSALRKAPVVPKLENSPGKATFPPRLTTRMKPQVEATRVVTKPQTGQNSHTGRTPPSAKLPSITPKPSKGKLKPSGESRGPIFTMPPTESLVDSLRRKPLSKFVSESGLKSPNRSRSLSRGGGNTHSTFKRET</sequence>
<evidence type="ECO:0000256" key="1">
    <source>
        <dbReference type="SAM" id="MobiDB-lite"/>
    </source>
</evidence>
<evidence type="ECO:0000313" key="2">
    <source>
        <dbReference type="EMBL" id="CAE6398929.1"/>
    </source>
</evidence>
<protein>
    <submittedName>
        <fullName evidence="2">Uncharacterized protein</fullName>
    </submittedName>
</protein>
<gene>
    <name evidence="2" type="ORF">RDB_LOCUS13359</name>
</gene>
<dbReference type="EMBL" id="CAJMWV010000484">
    <property type="protein sequence ID" value="CAE6398929.1"/>
    <property type="molecule type" value="Genomic_DNA"/>
</dbReference>
<dbReference type="Proteomes" id="UP000663831">
    <property type="component" value="Unassembled WGS sequence"/>
</dbReference>
<dbReference type="OrthoDB" id="3265918at2759"/>
<accession>A0A8H2WQ31</accession>
<proteinExistence type="predicted"/>
<reference evidence="2" key="1">
    <citation type="submission" date="2021-01" db="EMBL/GenBank/DDBJ databases">
        <authorList>
            <person name="Kaushik A."/>
        </authorList>
    </citation>
    <scope>NUCLEOTIDE SEQUENCE</scope>
    <source>
        <strain evidence="2">AG3-1AP</strain>
    </source>
</reference>
<comment type="caution">
    <text evidence="2">The sequence shown here is derived from an EMBL/GenBank/DDBJ whole genome shotgun (WGS) entry which is preliminary data.</text>
</comment>
<feature type="compositionally biased region" description="Polar residues" evidence="1">
    <location>
        <begin position="379"/>
        <end position="391"/>
    </location>
</feature>
<organism evidence="2 3">
    <name type="scientific">Rhizoctonia solani</name>
    <dbReference type="NCBI Taxonomy" id="456999"/>
    <lineage>
        <taxon>Eukaryota</taxon>
        <taxon>Fungi</taxon>
        <taxon>Dikarya</taxon>
        <taxon>Basidiomycota</taxon>
        <taxon>Agaricomycotina</taxon>
        <taxon>Agaricomycetes</taxon>
        <taxon>Cantharellales</taxon>
        <taxon>Ceratobasidiaceae</taxon>
        <taxon>Rhizoctonia</taxon>
    </lineage>
</organism>